<dbReference type="SMART" id="SM00369">
    <property type="entry name" value="LRR_TYP"/>
    <property type="match status" value="5"/>
</dbReference>
<sequence>MGPLPEGLILATMDVESLYCNIPHQDGLNALKVLMINSAIDAESVQHLHVETPHIMKKSSRNPQAALSKPKMRSLTSTKPQRGIGHNLDTTVYGDISEYEVQEGDNPGVRYITQSLIQRLSKQENLAFVSSLNLSLSKDGGKKFKFIENLEKCERLEVLNLSHNLIERIEKLERQTRLRELNLAHNRISKIEGVEHMQNLQKLNLSINEIEHIPAWMGKKMKALRTLNLKQNVISSLQDVSRLKPLKDLTSLVLADNPVANLPHYRPYVIFHLRSLNSLDGQVITIQERQEAHDRFNLGGGEAGEDLEKRMKEIEELQSQKMKVVSDLHNQDQLNTSLRQEAQQQKKSYQELELEMTTKNEILKQKTLELSRACQKQYQLEQELAFYKIDAKFEPLGYLTSEEVDADDAPGESPYIGKARYKRNLYAKEEYIPNRAQQIQVGKVEIDSDDQIKNEQIRARIHTTLDVDLNEKEKTIRAAEAKLFDVRQEIVHAEEQILRASEELKELEEAVAQKKISEAEKEELRQQLRSRIQTLNQLRDEAQELERQMERQRLDMDKKQQEIEGLQRHLDSLNPQDPRHVR</sequence>
<evidence type="ECO:0000256" key="4">
    <source>
        <dbReference type="SAM" id="MobiDB-lite"/>
    </source>
</evidence>
<accession>A0ABN9M724</accession>
<dbReference type="InterPro" id="IPR003591">
    <property type="entry name" value="Leu-rich_rpt_typical-subtyp"/>
</dbReference>
<evidence type="ECO:0000313" key="5">
    <source>
        <dbReference type="EMBL" id="CAJ0958257.1"/>
    </source>
</evidence>
<dbReference type="EMBL" id="CAUEEQ010045026">
    <property type="protein sequence ID" value="CAJ0958257.1"/>
    <property type="molecule type" value="Genomic_DNA"/>
</dbReference>
<name>A0ABN9M724_9NEOB</name>
<organism evidence="5 6">
    <name type="scientific">Ranitomeya imitator</name>
    <name type="common">mimic poison frog</name>
    <dbReference type="NCBI Taxonomy" id="111125"/>
    <lineage>
        <taxon>Eukaryota</taxon>
        <taxon>Metazoa</taxon>
        <taxon>Chordata</taxon>
        <taxon>Craniata</taxon>
        <taxon>Vertebrata</taxon>
        <taxon>Euteleostomi</taxon>
        <taxon>Amphibia</taxon>
        <taxon>Batrachia</taxon>
        <taxon>Anura</taxon>
        <taxon>Neobatrachia</taxon>
        <taxon>Hyloidea</taxon>
        <taxon>Dendrobatidae</taxon>
        <taxon>Dendrobatinae</taxon>
        <taxon>Ranitomeya</taxon>
    </lineage>
</organism>
<protein>
    <recommendedName>
        <fullName evidence="7">Centriolin</fullName>
    </recommendedName>
</protein>
<dbReference type="PROSITE" id="PS51450">
    <property type="entry name" value="LRR"/>
    <property type="match status" value="4"/>
</dbReference>
<dbReference type="SUPFAM" id="SSF52058">
    <property type="entry name" value="L domain-like"/>
    <property type="match status" value="1"/>
</dbReference>
<evidence type="ECO:0008006" key="7">
    <source>
        <dbReference type="Google" id="ProtNLM"/>
    </source>
</evidence>
<comment type="caution">
    <text evidence="5">The sequence shown here is derived from an EMBL/GenBank/DDBJ whole genome shotgun (WGS) entry which is preliminary data.</text>
</comment>
<dbReference type="Proteomes" id="UP001176940">
    <property type="component" value="Unassembled WGS sequence"/>
</dbReference>
<feature type="coiled-coil region" evidence="3">
    <location>
        <begin position="335"/>
        <end position="369"/>
    </location>
</feature>
<dbReference type="InterPro" id="IPR001611">
    <property type="entry name" value="Leu-rich_rpt"/>
</dbReference>
<evidence type="ECO:0000256" key="2">
    <source>
        <dbReference type="ARBA" id="ARBA00022737"/>
    </source>
</evidence>
<dbReference type="PANTHER" id="PTHR45973:SF36">
    <property type="entry name" value="CENTRIOLIN"/>
    <property type="match status" value="1"/>
</dbReference>
<dbReference type="PANTHER" id="PTHR45973">
    <property type="entry name" value="PROTEIN PHOSPHATASE 1 REGULATORY SUBUNIT SDS22-RELATED"/>
    <property type="match status" value="1"/>
</dbReference>
<dbReference type="InterPro" id="IPR050576">
    <property type="entry name" value="Cilia_flagella_integrity"/>
</dbReference>
<feature type="region of interest" description="Disordered" evidence="4">
    <location>
        <begin position="54"/>
        <end position="84"/>
    </location>
</feature>
<keyword evidence="6" id="KW-1185">Reference proteome</keyword>
<dbReference type="Gene3D" id="3.80.10.10">
    <property type="entry name" value="Ribonuclease Inhibitor"/>
    <property type="match status" value="2"/>
</dbReference>
<dbReference type="InterPro" id="IPR032675">
    <property type="entry name" value="LRR_dom_sf"/>
</dbReference>
<reference evidence="5" key="1">
    <citation type="submission" date="2023-07" db="EMBL/GenBank/DDBJ databases">
        <authorList>
            <person name="Stuckert A."/>
        </authorList>
    </citation>
    <scope>NUCLEOTIDE SEQUENCE</scope>
</reference>
<gene>
    <name evidence="5" type="ORF">RIMI_LOCUS16256207</name>
</gene>
<proteinExistence type="predicted"/>
<keyword evidence="3" id="KW-0175">Coiled coil</keyword>
<evidence type="ECO:0000256" key="3">
    <source>
        <dbReference type="SAM" id="Coils"/>
    </source>
</evidence>
<dbReference type="Pfam" id="PF14580">
    <property type="entry name" value="LRR_9"/>
    <property type="match status" value="1"/>
</dbReference>
<dbReference type="SMART" id="SM00365">
    <property type="entry name" value="LRR_SD22"/>
    <property type="match status" value="4"/>
</dbReference>
<evidence type="ECO:0000313" key="6">
    <source>
        <dbReference type="Proteomes" id="UP001176940"/>
    </source>
</evidence>
<feature type="region of interest" description="Disordered" evidence="4">
    <location>
        <begin position="550"/>
        <end position="582"/>
    </location>
</feature>
<evidence type="ECO:0000256" key="1">
    <source>
        <dbReference type="ARBA" id="ARBA00022614"/>
    </source>
</evidence>
<keyword evidence="2" id="KW-0677">Repeat</keyword>
<keyword evidence="1" id="KW-0433">Leucine-rich repeat</keyword>